<dbReference type="PANTHER" id="PTHR43280:SF2">
    <property type="entry name" value="HTH-TYPE TRANSCRIPTIONAL REGULATOR EXSA"/>
    <property type="match status" value="1"/>
</dbReference>
<reference evidence="6" key="1">
    <citation type="journal article" date="2021" name="PeerJ">
        <title>Extensive microbial diversity within the chicken gut microbiome revealed by metagenomics and culture.</title>
        <authorList>
            <person name="Gilroy R."/>
            <person name="Ravi A."/>
            <person name="Getino M."/>
            <person name="Pursley I."/>
            <person name="Horton D.L."/>
            <person name="Alikhan N.F."/>
            <person name="Baker D."/>
            <person name="Gharbi K."/>
            <person name="Hall N."/>
            <person name="Watson M."/>
            <person name="Adriaenssens E.M."/>
            <person name="Foster-Nyarko E."/>
            <person name="Jarju S."/>
            <person name="Secka A."/>
            <person name="Antonio M."/>
            <person name="Oren A."/>
            <person name="Chaudhuri R.R."/>
            <person name="La Ragione R."/>
            <person name="Hildebrand F."/>
            <person name="Pallen M.J."/>
        </authorList>
    </citation>
    <scope>NUCLEOTIDE SEQUENCE</scope>
    <source>
        <strain evidence="6">ChiBcec1-1630</strain>
    </source>
</reference>
<dbReference type="GO" id="GO:0043565">
    <property type="term" value="F:sequence-specific DNA binding"/>
    <property type="evidence" value="ECO:0007669"/>
    <property type="project" value="InterPro"/>
</dbReference>
<dbReference type="GO" id="GO:0003700">
    <property type="term" value="F:DNA-binding transcription factor activity"/>
    <property type="evidence" value="ECO:0007669"/>
    <property type="project" value="InterPro"/>
</dbReference>
<protein>
    <submittedName>
        <fullName evidence="6">AraC family transcriptional regulator</fullName>
    </submittedName>
</protein>
<gene>
    <name evidence="6" type="ORF">H9926_06545</name>
</gene>
<feature type="domain" description="HTH araC/xylS-type" evidence="5">
    <location>
        <begin position="154"/>
        <end position="255"/>
    </location>
</feature>
<evidence type="ECO:0000259" key="5">
    <source>
        <dbReference type="PROSITE" id="PS01124"/>
    </source>
</evidence>
<reference evidence="6" key="2">
    <citation type="submission" date="2021-04" db="EMBL/GenBank/DDBJ databases">
        <authorList>
            <person name="Gilroy R."/>
        </authorList>
    </citation>
    <scope>NUCLEOTIDE SEQUENCE</scope>
    <source>
        <strain evidence="6">ChiBcec1-1630</strain>
    </source>
</reference>
<keyword evidence="1" id="KW-0805">Transcription regulation</keyword>
<evidence type="ECO:0000313" key="7">
    <source>
        <dbReference type="Proteomes" id="UP000823922"/>
    </source>
</evidence>
<dbReference type="PROSITE" id="PS01124">
    <property type="entry name" value="HTH_ARAC_FAMILY_2"/>
    <property type="match status" value="1"/>
</dbReference>
<proteinExistence type="predicted"/>
<evidence type="ECO:0000313" key="6">
    <source>
        <dbReference type="EMBL" id="HJC87654.1"/>
    </source>
</evidence>
<dbReference type="InterPro" id="IPR009057">
    <property type="entry name" value="Homeodomain-like_sf"/>
</dbReference>
<dbReference type="InterPro" id="IPR037923">
    <property type="entry name" value="HTH-like"/>
</dbReference>
<accession>A0A9D2QHN1</accession>
<dbReference type="Gene3D" id="1.10.10.60">
    <property type="entry name" value="Homeodomain-like"/>
    <property type="match status" value="1"/>
</dbReference>
<name>A0A9D2QHN1_9FIRM</name>
<dbReference type="SUPFAM" id="SSF46689">
    <property type="entry name" value="Homeodomain-like"/>
    <property type="match status" value="1"/>
</dbReference>
<evidence type="ECO:0000256" key="1">
    <source>
        <dbReference type="ARBA" id="ARBA00023015"/>
    </source>
</evidence>
<evidence type="ECO:0000256" key="4">
    <source>
        <dbReference type="SAM" id="MobiDB-lite"/>
    </source>
</evidence>
<feature type="region of interest" description="Disordered" evidence="4">
    <location>
        <begin position="264"/>
        <end position="287"/>
    </location>
</feature>
<keyword evidence="3" id="KW-0804">Transcription</keyword>
<dbReference type="SMART" id="SM00342">
    <property type="entry name" value="HTH_ARAC"/>
    <property type="match status" value="1"/>
</dbReference>
<organism evidence="6 7">
    <name type="scientific">Candidatus Eisenbergiella intestinigallinarum</name>
    <dbReference type="NCBI Taxonomy" id="2838549"/>
    <lineage>
        <taxon>Bacteria</taxon>
        <taxon>Bacillati</taxon>
        <taxon>Bacillota</taxon>
        <taxon>Clostridia</taxon>
        <taxon>Lachnospirales</taxon>
        <taxon>Lachnospiraceae</taxon>
        <taxon>Eisenbergiella</taxon>
    </lineage>
</organism>
<dbReference type="EMBL" id="DWVS01000163">
    <property type="protein sequence ID" value="HJC87654.1"/>
    <property type="molecule type" value="Genomic_DNA"/>
</dbReference>
<comment type="caution">
    <text evidence="6">The sequence shown here is derived from an EMBL/GenBank/DDBJ whole genome shotgun (WGS) entry which is preliminary data.</text>
</comment>
<evidence type="ECO:0000256" key="2">
    <source>
        <dbReference type="ARBA" id="ARBA00023125"/>
    </source>
</evidence>
<dbReference type="PANTHER" id="PTHR43280">
    <property type="entry name" value="ARAC-FAMILY TRANSCRIPTIONAL REGULATOR"/>
    <property type="match status" value="1"/>
</dbReference>
<dbReference type="InterPro" id="IPR020449">
    <property type="entry name" value="Tscrpt_reg_AraC-type_HTH"/>
</dbReference>
<dbReference type="InterPro" id="IPR018060">
    <property type="entry name" value="HTH_AraC"/>
</dbReference>
<dbReference type="SUPFAM" id="SSF51215">
    <property type="entry name" value="Regulatory protein AraC"/>
    <property type="match status" value="1"/>
</dbReference>
<keyword evidence="2" id="KW-0238">DNA-binding</keyword>
<dbReference type="Pfam" id="PF12833">
    <property type="entry name" value="HTH_18"/>
    <property type="match status" value="1"/>
</dbReference>
<dbReference type="Proteomes" id="UP000823922">
    <property type="component" value="Unassembled WGS sequence"/>
</dbReference>
<sequence length="287" mass="32941">MNHIRYVEYDAAHMQDFVFDVPQGHDCWLLLLTRTPALFGPPDRLQEYPAGSAVLFAPNTPIYYRACGSRYANDWCRFDSDETAVTSFPLFGTPFPLPDAEYCHNLFQLLTWKNSFPGRDNERIIDQLLSLLFFELHEAVGKKFPQQQPHSRFQELLSLRKSVYNSPQLSWSVSLMAQQLHLSEGYLQTIYKNAFGLSCMDDCIRARIRLAKDQLLYTEKTVVSVAEFCGYRNVEHFCRQFKQCTGLSPGEFRRTHEVPHKLPAAPAVLPDGGHEQKSGTFLPPEEI</sequence>
<dbReference type="PRINTS" id="PR00032">
    <property type="entry name" value="HTHARAC"/>
</dbReference>
<dbReference type="AlphaFoldDB" id="A0A9D2QHN1"/>
<evidence type="ECO:0000256" key="3">
    <source>
        <dbReference type="ARBA" id="ARBA00023163"/>
    </source>
</evidence>